<evidence type="ECO:0000256" key="5">
    <source>
        <dbReference type="ARBA" id="ARBA00023136"/>
    </source>
</evidence>
<feature type="domain" description="DUF4131" evidence="9">
    <location>
        <begin position="38"/>
        <end position="196"/>
    </location>
</feature>
<dbReference type="Proteomes" id="UP000438699">
    <property type="component" value="Unassembled WGS sequence"/>
</dbReference>
<dbReference type="InterPro" id="IPR001279">
    <property type="entry name" value="Metallo-B-lactamas"/>
</dbReference>
<feature type="transmembrane region" description="Helical" evidence="6">
    <location>
        <begin position="341"/>
        <end position="362"/>
    </location>
</feature>
<dbReference type="RefSeq" id="WP_151149777.1">
    <property type="nucleotide sequence ID" value="NZ_WAIE01000001.1"/>
</dbReference>
<accession>A0A6N6N5U8</accession>
<evidence type="ECO:0000259" key="8">
    <source>
        <dbReference type="Pfam" id="PF03772"/>
    </source>
</evidence>
<dbReference type="InterPro" id="IPR004477">
    <property type="entry name" value="ComEC_N"/>
</dbReference>
<dbReference type="InterPro" id="IPR035681">
    <property type="entry name" value="ComA-like_MBL"/>
</dbReference>
<dbReference type="Pfam" id="PF13567">
    <property type="entry name" value="DUF4131"/>
    <property type="match status" value="1"/>
</dbReference>
<evidence type="ECO:0000256" key="1">
    <source>
        <dbReference type="ARBA" id="ARBA00004651"/>
    </source>
</evidence>
<dbReference type="Gene3D" id="3.60.15.10">
    <property type="entry name" value="Ribonuclease Z/Hydroxyacylglutathione hydrolase-like"/>
    <property type="match status" value="1"/>
</dbReference>
<evidence type="ECO:0000256" key="3">
    <source>
        <dbReference type="ARBA" id="ARBA00022692"/>
    </source>
</evidence>
<sequence length="815" mass="88679">MAHGRSSITLQTDLPGLLPWQVFFLSLVFGVMAVRYPVAALVAWFCLGAVDHLLRYGRFFSGRWWACLLLALLSGFVVGTLSLPAPAPPVPEWMEQRRMVTLSGVVDQVVTRPEHKLKIVLEDIACIVPQGERETLAGKLVWTWQYPGHRPEPGQRVRLHVRPRPVRGFRNAGVWDYAWYWRLRGVYWQAWTRGKRNAPQWGPAPQNVSWAVREKVGMTVRTAVPETQGGALVHALLTGDRSQLSTKTVRAMRRAGLSHTLALSGLHVGFMALMGVGLAFMGGWVWPDIYLHVPRPRLAVLLAAPLVFFYVWLGQPSASLLRAGIMFGFWGALLWAGRGRVLLDGLFAALAVLVLFDPTSVFDLSMQMSGVAVAGIAVLFPLSLHMLPSGHGLFSRVFRWAGALLCISVCANLALLPLLSWNFGMVALNPLLNLVWIPLLGCAVMPLGVLGTLCSLVFGWTLPLVFSARIADGMLKMLYYAGDSGFSPLVAVLRPLWPEILGFALLMLGMLIAVRRAGHRSLPVMGVAGLVLLVGPHWQVAMHDAQDRASLTMLDVGQGQAVLVSLPGGRRYLVDGGGTASRTFDIGEAVVGPFLSGGRAPRLEGVLLSHSDYDHSQGLCHILEYFDVNVLYANRPLPSGSTGQRMQAAVSRAGLVARGLYAGGRIELGNGYSFECFNPVGDSVSASVNDRSQVVRLECEGRGLALLCGDVESPVLERLARGTNDLRCSVLVVPHHGSRGSLAPAFYDVVGARYAVCSCGYLNRYGFPAKDVVRALQRRGTALWTTADCGMIRVTWPRGNAGNMNMWFEAGAGVK</sequence>
<dbReference type="EMBL" id="WAIE01000001">
    <property type="protein sequence ID" value="KAB1443406.1"/>
    <property type="molecule type" value="Genomic_DNA"/>
</dbReference>
<feature type="transmembrane region" description="Helical" evidence="6">
    <location>
        <begin position="261"/>
        <end position="286"/>
    </location>
</feature>
<evidence type="ECO:0000256" key="6">
    <source>
        <dbReference type="SAM" id="Phobius"/>
    </source>
</evidence>
<organism evidence="10 11">
    <name type="scientific">Pseudodesulfovibrio senegalensis</name>
    <dbReference type="NCBI Taxonomy" id="1721087"/>
    <lineage>
        <taxon>Bacteria</taxon>
        <taxon>Pseudomonadati</taxon>
        <taxon>Thermodesulfobacteriota</taxon>
        <taxon>Desulfovibrionia</taxon>
        <taxon>Desulfovibrionales</taxon>
        <taxon>Desulfovibrionaceae</taxon>
    </lineage>
</organism>
<feature type="transmembrane region" description="Helical" evidence="6">
    <location>
        <begin position="368"/>
        <end position="388"/>
    </location>
</feature>
<evidence type="ECO:0000313" key="11">
    <source>
        <dbReference type="Proteomes" id="UP000438699"/>
    </source>
</evidence>
<dbReference type="NCBIfam" id="TIGR00360">
    <property type="entry name" value="ComEC_N-term"/>
    <property type="match status" value="1"/>
</dbReference>
<comment type="caution">
    <text evidence="10">The sequence shown here is derived from an EMBL/GenBank/DDBJ whole genome shotgun (WGS) entry which is preliminary data.</text>
</comment>
<protein>
    <submittedName>
        <fullName evidence="10">DNA internalization-related competence protein ComEC/Rec2</fullName>
    </submittedName>
</protein>
<feature type="transmembrane region" description="Helical" evidence="6">
    <location>
        <begin position="435"/>
        <end position="465"/>
    </location>
</feature>
<dbReference type="Pfam" id="PF03772">
    <property type="entry name" value="Competence"/>
    <property type="match status" value="1"/>
</dbReference>
<feature type="transmembrane region" description="Helical" evidence="6">
    <location>
        <begin position="500"/>
        <end position="518"/>
    </location>
</feature>
<dbReference type="OrthoDB" id="9790149at2"/>
<dbReference type="CDD" id="cd07731">
    <property type="entry name" value="ComA-like_MBL-fold"/>
    <property type="match status" value="1"/>
</dbReference>
<feature type="transmembrane region" description="Helical" evidence="6">
    <location>
        <begin position="62"/>
        <end position="83"/>
    </location>
</feature>
<dbReference type="Pfam" id="PF00753">
    <property type="entry name" value="Lactamase_B"/>
    <property type="match status" value="1"/>
</dbReference>
<feature type="domain" description="Metallo-beta-lactamase" evidence="7">
    <location>
        <begin position="555"/>
        <end position="755"/>
    </location>
</feature>
<feature type="transmembrane region" description="Helical" evidence="6">
    <location>
        <begin position="400"/>
        <end position="423"/>
    </location>
</feature>
<dbReference type="InterPro" id="IPR052159">
    <property type="entry name" value="Competence_DNA_uptake"/>
</dbReference>
<gene>
    <name evidence="10" type="ORF">F8A88_03890</name>
</gene>
<reference evidence="10 11" key="1">
    <citation type="journal article" date="2017" name="Int. J. Syst. Evol. Microbiol.">
        <title>Desulfovibrio senegalensis sp. nov., a mesophilic sulfate reducer isolated from marine sediment.</title>
        <authorList>
            <person name="Thioye A."/>
            <person name="Gam Z.B.A."/>
            <person name="Mbengue M."/>
            <person name="Cayol J.L."/>
            <person name="Joseph-Bartoli M."/>
            <person name="Toure-Kane C."/>
            <person name="Labat M."/>
        </authorList>
    </citation>
    <scope>NUCLEOTIDE SEQUENCE [LARGE SCALE GENOMIC DNA]</scope>
    <source>
        <strain evidence="10 11">DSM 101509</strain>
    </source>
</reference>
<dbReference type="NCBIfam" id="TIGR00361">
    <property type="entry name" value="ComEC_Rec2"/>
    <property type="match status" value="1"/>
</dbReference>
<comment type="subcellular location">
    <subcellularLocation>
        <location evidence="1">Cell membrane</location>
        <topology evidence="1">Multi-pass membrane protein</topology>
    </subcellularLocation>
</comment>
<dbReference type="GO" id="GO:0030420">
    <property type="term" value="P:establishment of competence for transformation"/>
    <property type="evidence" value="ECO:0007669"/>
    <property type="project" value="InterPro"/>
</dbReference>
<dbReference type="SUPFAM" id="SSF56281">
    <property type="entry name" value="Metallo-hydrolase/oxidoreductase"/>
    <property type="match status" value="1"/>
</dbReference>
<name>A0A6N6N5U8_9BACT</name>
<dbReference type="InterPro" id="IPR036866">
    <property type="entry name" value="RibonucZ/Hydroxyglut_hydro"/>
</dbReference>
<feature type="domain" description="ComEC/Rec2-related protein" evidence="8">
    <location>
        <begin position="236"/>
        <end position="513"/>
    </location>
</feature>
<evidence type="ECO:0000256" key="4">
    <source>
        <dbReference type="ARBA" id="ARBA00022989"/>
    </source>
</evidence>
<keyword evidence="11" id="KW-1185">Reference proteome</keyword>
<dbReference type="AlphaFoldDB" id="A0A6N6N5U8"/>
<proteinExistence type="predicted"/>
<dbReference type="PANTHER" id="PTHR30619">
    <property type="entry name" value="DNA INTERNALIZATION/COMPETENCE PROTEIN COMEC/REC2"/>
    <property type="match status" value="1"/>
</dbReference>
<dbReference type="GO" id="GO:0005886">
    <property type="term" value="C:plasma membrane"/>
    <property type="evidence" value="ECO:0007669"/>
    <property type="project" value="UniProtKB-SubCell"/>
</dbReference>
<evidence type="ECO:0000259" key="9">
    <source>
        <dbReference type="Pfam" id="PF13567"/>
    </source>
</evidence>
<keyword evidence="2" id="KW-1003">Cell membrane</keyword>
<keyword evidence="3 6" id="KW-0812">Transmembrane</keyword>
<feature type="transmembrane region" description="Helical" evidence="6">
    <location>
        <begin position="298"/>
        <end position="313"/>
    </location>
</feature>
<feature type="transmembrane region" description="Helical" evidence="6">
    <location>
        <begin position="20"/>
        <end position="50"/>
    </location>
</feature>
<dbReference type="InterPro" id="IPR025405">
    <property type="entry name" value="DUF4131"/>
</dbReference>
<dbReference type="InterPro" id="IPR004797">
    <property type="entry name" value="Competence_ComEC/Rec2"/>
</dbReference>
<keyword evidence="5 6" id="KW-0472">Membrane</keyword>
<evidence type="ECO:0000256" key="2">
    <source>
        <dbReference type="ARBA" id="ARBA00022475"/>
    </source>
</evidence>
<dbReference type="PANTHER" id="PTHR30619:SF1">
    <property type="entry name" value="RECOMBINATION PROTEIN 2"/>
    <property type="match status" value="1"/>
</dbReference>
<evidence type="ECO:0000313" key="10">
    <source>
        <dbReference type="EMBL" id="KAB1443406.1"/>
    </source>
</evidence>
<keyword evidence="4 6" id="KW-1133">Transmembrane helix</keyword>
<evidence type="ECO:0000259" key="7">
    <source>
        <dbReference type="Pfam" id="PF00753"/>
    </source>
</evidence>